<reference evidence="2" key="2">
    <citation type="submission" date="2025-08" db="UniProtKB">
        <authorList>
            <consortium name="RefSeq"/>
        </authorList>
    </citation>
    <scope>IDENTIFICATION</scope>
    <source>
        <tissue evidence="2">Young leaves</tissue>
    </source>
</reference>
<dbReference type="PANTHER" id="PTHR35485">
    <property type="entry name" value="OS01G0888900 PROTEIN"/>
    <property type="match status" value="1"/>
</dbReference>
<evidence type="ECO:0000313" key="2">
    <source>
        <dbReference type="RefSeq" id="XP_027343150.1"/>
    </source>
</evidence>
<protein>
    <submittedName>
        <fullName evidence="2">Uncharacterized protein LOC113855720</fullName>
    </submittedName>
</protein>
<organism evidence="1 2">
    <name type="scientific">Abrus precatorius</name>
    <name type="common">Indian licorice</name>
    <name type="synonym">Glycine abrus</name>
    <dbReference type="NCBI Taxonomy" id="3816"/>
    <lineage>
        <taxon>Eukaryota</taxon>
        <taxon>Viridiplantae</taxon>
        <taxon>Streptophyta</taxon>
        <taxon>Embryophyta</taxon>
        <taxon>Tracheophyta</taxon>
        <taxon>Spermatophyta</taxon>
        <taxon>Magnoliopsida</taxon>
        <taxon>eudicotyledons</taxon>
        <taxon>Gunneridae</taxon>
        <taxon>Pentapetalae</taxon>
        <taxon>rosids</taxon>
        <taxon>fabids</taxon>
        <taxon>Fabales</taxon>
        <taxon>Fabaceae</taxon>
        <taxon>Papilionoideae</taxon>
        <taxon>50 kb inversion clade</taxon>
        <taxon>NPAAA clade</taxon>
        <taxon>indigoferoid/millettioid clade</taxon>
        <taxon>Abreae</taxon>
        <taxon>Abrus</taxon>
    </lineage>
</organism>
<proteinExistence type="predicted"/>
<dbReference type="AlphaFoldDB" id="A0A8B8KH59"/>
<accession>A0A8B8KH59</accession>
<dbReference type="OrthoDB" id="650808at2759"/>
<dbReference type="RefSeq" id="XP_027343150.1">
    <property type="nucleotide sequence ID" value="XM_027487349.1"/>
</dbReference>
<dbReference type="KEGG" id="aprc:113855720"/>
<dbReference type="GeneID" id="113855720"/>
<dbReference type="Proteomes" id="UP000694853">
    <property type="component" value="Unplaced"/>
</dbReference>
<evidence type="ECO:0000313" key="1">
    <source>
        <dbReference type="Proteomes" id="UP000694853"/>
    </source>
</evidence>
<name>A0A8B8KH59_ABRPR</name>
<keyword evidence="1" id="KW-1185">Reference proteome</keyword>
<gene>
    <name evidence="2" type="primary">LOC113855720</name>
</gene>
<dbReference type="PANTHER" id="PTHR35485:SF4">
    <property type="entry name" value="EXPRESSED PROTEIN"/>
    <property type="match status" value="1"/>
</dbReference>
<sequence>MEGLLPLVYRAIKKHKTRRKYQCLSSGAAISYNMNMSEFYPQIQGHGLQEPSIQKVVDDGADNIGYRRYNSVRDFSNNGFSSPQRRSIAAGSPTSKQLSGFTLFSCVTRV</sequence>
<reference evidence="1" key="1">
    <citation type="journal article" date="2019" name="Toxins">
        <title>Detection of Abrin-Like and Prepropulchellin-Like Toxin Genes and Transcripts Using Whole Genome Sequencing and Full-Length Transcript Sequencing of Abrus precatorius.</title>
        <authorList>
            <person name="Hovde B.T."/>
            <person name="Daligault H.E."/>
            <person name="Hanschen E.R."/>
            <person name="Kunde Y.A."/>
            <person name="Johnson M.B."/>
            <person name="Starkenburg S.R."/>
            <person name="Johnson S.L."/>
        </authorList>
    </citation>
    <scope>NUCLEOTIDE SEQUENCE [LARGE SCALE GENOMIC DNA]</scope>
</reference>